<name>A0A445F0J4_GLYSO</name>
<reference evidence="1 2" key="1">
    <citation type="submission" date="2018-09" db="EMBL/GenBank/DDBJ databases">
        <title>A high-quality reference genome of wild soybean provides a powerful tool to mine soybean genomes.</title>
        <authorList>
            <person name="Xie M."/>
            <person name="Chung C.Y.L."/>
            <person name="Li M.-W."/>
            <person name="Wong F.-L."/>
            <person name="Chan T.-F."/>
            <person name="Lam H.-M."/>
        </authorList>
    </citation>
    <scope>NUCLEOTIDE SEQUENCE [LARGE SCALE GENOMIC DNA]</scope>
    <source>
        <strain evidence="2">cv. W05</strain>
        <tissue evidence="1">Hypocotyl of etiolated seedlings</tissue>
    </source>
</reference>
<evidence type="ECO:0000313" key="1">
    <source>
        <dbReference type="EMBL" id="RZB42343.1"/>
    </source>
</evidence>
<evidence type="ECO:0008006" key="3">
    <source>
        <dbReference type="Google" id="ProtNLM"/>
    </source>
</evidence>
<accession>A0A445F0J4</accession>
<dbReference type="Proteomes" id="UP000289340">
    <property type="component" value="Chromosome 20"/>
</dbReference>
<gene>
    <name evidence="1" type="ORF">D0Y65_053076</name>
</gene>
<comment type="caution">
    <text evidence="1">The sequence shown here is derived from an EMBL/GenBank/DDBJ whole genome shotgun (WGS) entry which is preliminary data.</text>
</comment>
<organism evidence="1 2">
    <name type="scientific">Glycine soja</name>
    <name type="common">Wild soybean</name>
    <dbReference type="NCBI Taxonomy" id="3848"/>
    <lineage>
        <taxon>Eukaryota</taxon>
        <taxon>Viridiplantae</taxon>
        <taxon>Streptophyta</taxon>
        <taxon>Embryophyta</taxon>
        <taxon>Tracheophyta</taxon>
        <taxon>Spermatophyta</taxon>
        <taxon>Magnoliopsida</taxon>
        <taxon>eudicotyledons</taxon>
        <taxon>Gunneridae</taxon>
        <taxon>Pentapetalae</taxon>
        <taxon>rosids</taxon>
        <taxon>fabids</taxon>
        <taxon>Fabales</taxon>
        <taxon>Fabaceae</taxon>
        <taxon>Papilionoideae</taxon>
        <taxon>50 kb inversion clade</taxon>
        <taxon>NPAAA clade</taxon>
        <taxon>indigoferoid/millettioid clade</taxon>
        <taxon>Phaseoleae</taxon>
        <taxon>Glycine</taxon>
        <taxon>Glycine subgen. Soja</taxon>
    </lineage>
</organism>
<dbReference type="EMBL" id="QZWG01000020">
    <property type="protein sequence ID" value="RZB42343.1"/>
    <property type="molecule type" value="Genomic_DNA"/>
</dbReference>
<dbReference type="AlphaFoldDB" id="A0A445F0J4"/>
<protein>
    <recommendedName>
        <fullName evidence="3">RNase H type-1 domain-containing protein</fullName>
    </recommendedName>
</protein>
<evidence type="ECO:0000313" key="2">
    <source>
        <dbReference type="Proteomes" id="UP000289340"/>
    </source>
</evidence>
<keyword evidence="2" id="KW-1185">Reference proteome</keyword>
<sequence length="226" mass="25979">MASLHLRNVVLEFLESISIRHGSRRGLEPSKGVSYLRPDRVLTMGEKEREKDFGLSELQEIVAHHRAHQLYLPLWETRFGQVRITIHGSTKEMWRLIFMLSKIVLLLCRFGITWFIPRIVFDSEEKSDRGRNSSGCRRSCLQEYFGRKGGKCWLRLVQAIKNKLMEIGQYYIKHIYREANGCADAIANATHNSQGDVVMFEQSPNILSTLLFADVVGVSTPRLISL</sequence>
<proteinExistence type="predicted"/>